<evidence type="ECO:0000256" key="4">
    <source>
        <dbReference type="ARBA" id="ARBA00023163"/>
    </source>
</evidence>
<dbReference type="Pfam" id="PF03466">
    <property type="entry name" value="LysR_substrate"/>
    <property type="match status" value="1"/>
</dbReference>
<feature type="domain" description="HTH lysR-type" evidence="5">
    <location>
        <begin position="4"/>
        <end position="61"/>
    </location>
</feature>
<dbReference type="InterPro" id="IPR036390">
    <property type="entry name" value="WH_DNA-bd_sf"/>
</dbReference>
<dbReference type="Pfam" id="PF00126">
    <property type="entry name" value="HTH_1"/>
    <property type="match status" value="1"/>
</dbReference>
<evidence type="ECO:0000256" key="2">
    <source>
        <dbReference type="ARBA" id="ARBA00023015"/>
    </source>
</evidence>
<name>A0AAJ6DE96_9MICC</name>
<sequence>MTGLDLSHVHAFVAVADAGSVSAAADQLSITQPALTRRLQKLQRDHEVQLLERRGPGLALTSAGRAFLPTARHLLREHDQAGHHLAYLRDGTLRELSVVAPGTTLIDIIIPFVATLGPDRPRTSVTEAALDLRIREAVETHDVVIFPAEPDDTVTSTELLNLPVWAHVASTHRWASRTEIELAELTEESLSVPTRNFAARRKLDAALELENLVLHQVQETNSGQVAQALVATGGGVAVVTDDPAFGLKPLRIIHRGQPLSMELCAMVKPDHYARREIAEFVHQLAVFCTQKYPSLD</sequence>
<keyword evidence="4" id="KW-0804">Transcription</keyword>
<proteinExistence type="inferred from homology"/>
<evidence type="ECO:0000259" key="5">
    <source>
        <dbReference type="PROSITE" id="PS50931"/>
    </source>
</evidence>
<dbReference type="SUPFAM" id="SSF46785">
    <property type="entry name" value="Winged helix' DNA-binding domain"/>
    <property type="match status" value="1"/>
</dbReference>
<dbReference type="InterPro" id="IPR005119">
    <property type="entry name" value="LysR_subst-bd"/>
</dbReference>
<dbReference type="PRINTS" id="PR00039">
    <property type="entry name" value="HTHLYSR"/>
</dbReference>
<dbReference type="EMBL" id="CP122566">
    <property type="protein sequence ID" value="WGH92368.1"/>
    <property type="molecule type" value="Genomic_DNA"/>
</dbReference>
<dbReference type="Gene3D" id="3.40.190.290">
    <property type="match status" value="1"/>
</dbReference>
<dbReference type="AlphaFoldDB" id="A0AAJ6DE96"/>
<evidence type="ECO:0000313" key="7">
    <source>
        <dbReference type="Proteomes" id="UP001224674"/>
    </source>
</evidence>
<dbReference type="CDD" id="cd05466">
    <property type="entry name" value="PBP2_LTTR_substrate"/>
    <property type="match status" value="1"/>
</dbReference>
<dbReference type="InterPro" id="IPR000847">
    <property type="entry name" value="LysR_HTH_N"/>
</dbReference>
<organism evidence="6 7">
    <name type="scientific">Auritidibacter ignavus</name>
    <dbReference type="NCBI Taxonomy" id="678932"/>
    <lineage>
        <taxon>Bacteria</taxon>
        <taxon>Bacillati</taxon>
        <taxon>Actinomycetota</taxon>
        <taxon>Actinomycetes</taxon>
        <taxon>Micrococcales</taxon>
        <taxon>Micrococcaceae</taxon>
        <taxon>Auritidibacter</taxon>
    </lineage>
</organism>
<evidence type="ECO:0000256" key="3">
    <source>
        <dbReference type="ARBA" id="ARBA00023125"/>
    </source>
</evidence>
<dbReference type="PANTHER" id="PTHR30126:SF91">
    <property type="entry name" value="LYSR FAMILY TRANSCRIPTIONAL REGULATOR"/>
    <property type="match status" value="1"/>
</dbReference>
<dbReference type="Gene3D" id="1.10.10.10">
    <property type="entry name" value="Winged helix-like DNA-binding domain superfamily/Winged helix DNA-binding domain"/>
    <property type="match status" value="1"/>
</dbReference>
<dbReference type="RefSeq" id="WP_279674505.1">
    <property type="nucleotide sequence ID" value="NZ_CP122566.1"/>
</dbReference>
<dbReference type="InterPro" id="IPR036388">
    <property type="entry name" value="WH-like_DNA-bd_sf"/>
</dbReference>
<dbReference type="FunFam" id="1.10.10.10:FF:000001">
    <property type="entry name" value="LysR family transcriptional regulator"/>
    <property type="match status" value="1"/>
</dbReference>
<dbReference type="Proteomes" id="UP001224674">
    <property type="component" value="Chromosome"/>
</dbReference>
<comment type="similarity">
    <text evidence="1">Belongs to the LysR transcriptional regulatory family.</text>
</comment>
<keyword evidence="7" id="KW-1185">Reference proteome</keyword>
<reference evidence="6 7" key="1">
    <citation type="submission" date="2023-03" db="EMBL/GenBank/DDBJ databases">
        <title>Complete genome sequences of several Auritidibacter ignavus strains isolated from ear infections.</title>
        <authorList>
            <person name="Baehr T."/>
            <person name="Baumhoegger A.M."/>
        </authorList>
    </citation>
    <scope>NUCLEOTIDE SEQUENCE [LARGE SCALE GENOMIC DNA]</scope>
    <source>
        <strain evidence="6 7">BABAE-6</strain>
    </source>
</reference>
<protein>
    <submittedName>
        <fullName evidence="6">LysR family transcriptional regulator</fullName>
    </submittedName>
</protein>
<dbReference type="PANTHER" id="PTHR30126">
    <property type="entry name" value="HTH-TYPE TRANSCRIPTIONAL REGULATOR"/>
    <property type="match status" value="1"/>
</dbReference>
<evidence type="ECO:0000256" key="1">
    <source>
        <dbReference type="ARBA" id="ARBA00009437"/>
    </source>
</evidence>
<keyword evidence="2" id="KW-0805">Transcription regulation</keyword>
<evidence type="ECO:0000313" key="6">
    <source>
        <dbReference type="EMBL" id="WGH92368.1"/>
    </source>
</evidence>
<dbReference type="PROSITE" id="PS50931">
    <property type="entry name" value="HTH_LYSR"/>
    <property type="match status" value="1"/>
</dbReference>
<dbReference type="GO" id="GO:0000976">
    <property type="term" value="F:transcription cis-regulatory region binding"/>
    <property type="evidence" value="ECO:0007669"/>
    <property type="project" value="TreeGrafter"/>
</dbReference>
<dbReference type="GO" id="GO:0003700">
    <property type="term" value="F:DNA-binding transcription factor activity"/>
    <property type="evidence" value="ECO:0007669"/>
    <property type="project" value="InterPro"/>
</dbReference>
<dbReference type="SUPFAM" id="SSF53850">
    <property type="entry name" value="Periplasmic binding protein-like II"/>
    <property type="match status" value="1"/>
</dbReference>
<keyword evidence="3" id="KW-0238">DNA-binding</keyword>
<accession>A0AAJ6DE96</accession>
<gene>
    <name evidence="6" type="ORF">QDX21_08545</name>
</gene>